<dbReference type="Proteomes" id="UP000255070">
    <property type="component" value="Unassembled WGS sequence"/>
</dbReference>
<accession>A0A8B4S952</accession>
<dbReference type="AlphaFoldDB" id="A0A8B4S952"/>
<proteinExistence type="predicted"/>
<organism evidence="1 2">
    <name type="scientific">Comamonas testosteroni</name>
    <name type="common">Pseudomonas testosteroni</name>
    <dbReference type="NCBI Taxonomy" id="285"/>
    <lineage>
        <taxon>Bacteria</taxon>
        <taxon>Pseudomonadati</taxon>
        <taxon>Pseudomonadota</taxon>
        <taxon>Betaproteobacteria</taxon>
        <taxon>Burkholderiales</taxon>
        <taxon>Comamonadaceae</taxon>
        <taxon>Comamonas</taxon>
    </lineage>
</organism>
<comment type="caution">
    <text evidence="1">The sequence shown here is derived from an EMBL/GenBank/DDBJ whole genome shotgun (WGS) entry which is preliminary data.</text>
</comment>
<keyword evidence="2" id="KW-1185">Reference proteome</keyword>
<name>A0A8B4S952_COMTE</name>
<evidence type="ECO:0000313" key="2">
    <source>
        <dbReference type="Proteomes" id="UP000255070"/>
    </source>
</evidence>
<gene>
    <name evidence="1" type="ORF">NCTC10698_03794</name>
</gene>
<evidence type="ECO:0000313" key="1">
    <source>
        <dbReference type="EMBL" id="SUY78865.1"/>
    </source>
</evidence>
<protein>
    <submittedName>
        <fullName evidence="1">Uncharacterized protein</fullName>
    </submittedName>
</protein>
<reference evidence="1 2" key="1">
    <citation type="submission" date="2018-06" db="EMBL/GenBank/DDBJ databases">
        <authorList>
            <consortium name="Pathogen Informatics"/>
            <person name="Doyle S."/>
        </authorList>
    </citation>
    <scope>NUCLEOTIDE SEQUENCE [LARGE SCALE GENOMIC DNA]</scope>
    <source>
        <strain evidence="1 2">NCTC10698</strain>
    </source>
</reference>
<dbReference type="EMBL" id="UFXL01000001">
    <property type="protein sequence ID" value="SUY78865.1"/>
    <property type="molecule type" value="Genomic_DNA"/>
</dbReference>
<sequence length="37" mass="4198">MEIMASALRQLLDQDLEWLAQQIDVATVSMRAMKPHG</sequence>